<keyword evidence="6" id="KW-1185">Reference proteome</keyword>
<gene>
    <name evidence="5" type="ORF">F4553_007078</name>
</gene>
<dbReference type="GO" id="GO:0071949">
    <property type="term" value="F:FAD binding"/>
    <property type="evidence" value="ECO:0007669"/>
    <property type="project" value="InterPro"/>
</dbReference>
<dbReference type="Gene3D" id="3.50.50.60">
    <property type="entry name" value="FAD/NAD(P)-binding domain"/>
    <property type="match status" value="1"/>
</dbReference>
<dbReference type="RefSeq" id="WP_184845108.1">
    <property type="nucleotide sequence ID" value="NZ_JACHMN010000003.1"/>
</dbReference>
<protein>
    <submittedName>
        <fullName evidence="5">2-polyprenyl-6-methoxyphenol hydroxylase-like FAD-dependent oxidoreductase</fullName>
    </submittedName>
</protein>
<organism evidence="5 6">
    <name type="scientific">Allocatelliglobosispora scoriae</name>
    <dbReference type="NCBI Taxonomy" id="643052"/>
    <lineage>
        <taxon>Bacteria</taxon>
        <taxon>Bacillati</taxon>
        <taxon>Actinomycetota</taxon>
        <taxon>Actinomycetes</taxon>
        <taxon>Micromonosporales</taxon>
        <taxon>Micromonosporaceae</taxon>
        <taxon>Allocatelliglobosispora</taxon>
    </lineage>
</organism>
<dbReference type="Gene3D" id="3.30.9.10">
    <property type="entry name" value="D-Amino Acid Oxidase, subunit A, domain 2"/>
    <property type="match status" value="1"/>
</dbReference>
<dbReference type="PRINTS" id="PR00420">
    <property type="entry name" value="RNGMNOXGNASE"/>
</dbReference>
<name>A0A841BZT7_9ACTN</name>
<dbReference type="EMBL" id="JACHMN010000003">
    <property type="protein sequence ID" value="MBB5873644.1"/>
    <property type="molecule type" value="Genomic_DNA"/>
</dbReference>
<feature type="region of interest" description="Disordered" evidence="3">
    <location>
        <begin position="538"/>
        <end position="558"/>
    </location>
</feature>
<evidence type="ECO:0000256" key="1">
    <source>
        <dbReference type="ARBA" id="ARBA00022630"/>
    </source>
</evidence>
<keyword evidence="1" id="KW-0285">Flavoprotein</keyword>
<comment type="caution">
    <text evidence="5">The sequence shown here is derived from an EMBL/GenBank/DDBJ whole genome shotgun (WGS) entry which is preliminary data.</text>
</comment>
<proteinExistence type="predicted"/>
<evidence type="ECO:0000259" key="4">
    <source>
        <dbReference type="Pfam" id="PF01494"/>
    </source>
</evidence>
<dbReference type="SUPFAM" id="SSF51905">
    <property type="entry name" value="FAD/NAD(P)-binding domain"/>
    <property type="match status" value="1"/>
</dbReference>
<dbReference type="InterPro" id="IPR050641">
    <property type="entry name" value="RIFMO-like"/>
</dbReference>
<accession>A0A841BZT7</accession>
<dbReference type="Pfam" id="PF01494">
    <property type="entry name" value="FAD_binding_3"/>
    <property type="match status" value="1"/>
</dbReference>
<dbReference type="Gene3D" id="3.40.30.120">
    <property type="match status" value="1"/>
</dbReference>
<feature type="domain" description="FAD-binding" evidence="4">
    <location>
        <begin position="4"/>
        <end position="368"/>
    </location>
</feature>
<dbReference type="Proteomes" id="UP000587527">
    <property type="component" value="Unassembled WGS sequence"/>
</dbReference>
<dbReference type="PANTHER" id="PTHR43004">
    <property type="entry name" value="TRK SYSTEM POTASSIUM UPTAKE PROTEIN"/>
    <property type="match status" value="1"/>
</dbReference>
<dbReference type="InterPro" id="IPR002938">
    <property type="entry name" value="FAD-bd"/>
</dbReference>
<dbReference type="Pfam" id="PF21274">
    <property type="entry name" value="Rng_hyd_C"/>
    <property type="match status" value="1"/>
</dbReference>
<evidence type="ECO:0000313" key="6">
    <source>
        <dbReference type="Proteomes" id="UP000587527"/>
    </source>
</evidence>
<evidence type="ECO:0000256" key="2">
    <source>
        <dbReference type="ARBA" id="ARBA00022827"/>
    </source>
</evidence>
<dbReference type="NCBIfam" id="NF004780">
    <property type="entry name" value="PRK06126.1"/>
    <property type="match status" value="1"/>
</dbReference>
<dbReference type="InterPro" id="IPR036188">
    <property type="entry name" value="FAD/NAD-bd_sf"/>
</dbReference>
<evidence type="ECO:0000256" key="3">
    <source>
        <dbReference type="SAM" id="MobiDB-lite"/>
    </source>
</evidence>
<dbReference type="GO" id="GO:0016709">
    <property type="term" value="F:oxidoreductase activity, acting on paired donors, with incorporation or reduction of molecular oxygen, NAD(P)H as one donor, and incorporation of one atom of oxygen"/>
    <property type="evidence" value="ECO:0007669"/>
    <property type="project" value="UniProtKB-ARBA"/>
</dbReference>
<sequence length="558" mass="61558">MDNVPVVVVGAGPVGMMAALELAHHGVECVLAEQNAGPTLHPKMEFTNPRTMEHHARLGLADDIRKAGVPAGYPFDVLWSTGLDQDGERLAVWHQPSVEQKWQEIRERNDGSQPSQPYQRISQADLEPVLLDHCRRHPLIDVRHHWRFDSLQQDADGVTSTFQDLTNGTPRTVRSQYIVGCDGAGSAVRQAVGIPLSGGGIADGEGGGIRDLPVVFSVTFRTTDTERLFRHGYFWHHFTNRYVLISLDEAGTWSFHALHQSDFDPPPADPAAWIRSLLNVDLDIEKILVTSRWKPQYLIADSFRSGRVLLAGDSAHQMFPAGSHGMNTGAGDAVDLGWKLAALVNGYGGPTLLDSYEIERRPVGLRNMAMSRQHLDVHFEHMRLRGEGGPLAPLGEFLSAQPGENTYEGIYLDYRYAGSPIVCADGTSEPESDQLRYVPSTWPGSRPPSVLLADGSQLFDHFGPEFTLLDLAGDGRADALLTAAADRGLPVRHVVIREDRVRELWECDLALLRPDQHVAWRGERVPADPVEIVDRVRGAANENTTPLAAEERSSQGHR</sequence>
<evidence type="ECO:0000313" key="5">
    <source>
        <dbReference type="EMBL" id="MBB5873644.1"/>
    </source>
</evidence>
<dbReference type="PANTHER" id="PTHR43004:SF21">
    <property type="entry name" value="FAD-BINDING DOMAIN-CONTAINING PROTEIN-RELATED"/>
    <property type="match status" value="1"/>
</dbReference>
<reference evidence="5 6" key="1">
    <citation type="submission" date="2020-08" db="EMBL/GenBank/DDBJ databases">
        <title>Sequencing the genomes of 1000 actinobacteria strains.</title>
        <authorList>
            <person name="Klenk H.-P."/>
        </authorList>
    </citation>
    <scope>NUCLEOTIDE SEQUENCE [LARGE SCALE GENOMIC DNA]</scope>
    <source>
        <strain evidence="5 6">DSM 45362</strain>
    </source>
</reference>
<keyword evidence="2" id="KW-0274">FAD</keyword>
<feature type="compositionally biased region" description="Basic and acidic residues" evidence="3">
    <location>
        <begin position="549"/>
        <end position="558"/>
    </location>
</feature>
<dbReference type="AlphaFoldDB" id="A0A841BZT7"/>